<keyword evidence="10 13" id="KW-0648">Protein biosynthesis</keyword>
<organism evidence="15">
    <name type="scientific">uncultured actinobacterium HF0070_17F14</name>
    <dbReference type="NCBI Taxonomy" id="711000"/>
    <lineage>
        <taxon>Bacteria</taxon>
        <taxon>Bacillati</taxon>
        <taxon>Actinomycetota</taxon>
        <taxon>Actinomycetes</taxon>
        <taxon>environmental samples</taxon>
    </lineage>
</organism>
<dbReference type="Pfam" id="PF02912">
    <property type="entry name" value="Phe_tRNA-synt_N"/>
    <property type="match status" value="1"/>
</dbReference>
<comment type="subunit">
    <text evidence="3 13">Tetramer of two alpha and two beta subunits.</text>
</comment>
<dbReference type="InterPro" id="IPR022911">
    <property type="entry name" value="Phe_tRNA_ligase_alpha1_bac"/>
</dbReference>
<dbReference type="Gene3D" id="3.30.930.10">
    <property type="entry name" value="Bira Bifunctional Protein, Domain 2"/>
    <property type="match status" value="1"/>
</dbReference>
<accession>E0XSB2</accession>
<evidence type="ECO:0000256" key="3">
    <source>
        <dbReference type="ARBA" id="ARBA00011209"/>
    </source>
</evidence>
<name>E0XSB2_9ACTN</name>
<dbReference type="EMBL" id="GU474860">
    <property type="protein sequence ID" value="ADI17303.1"/>
    <property type="molecule type" value="Genomic_DNA"/>
</dbReference>
<dbReference type="Pfam" id="PF01409">
    <property type="entry name" value="tRNA-synt_2d"/>
    <property type="match status" value="1"/>
</dbReference>
<evidence type="ECO:0000256" key="10">
    <source>
        <dbReference type="ARBA" id="ARBA00022917"/>
    </source>
</evidence>
<evidence type="ECO:0000256" key="4">
    <source>
        <dbReference type="ARBA" id="ARBA00022490"/>
    </source>
</evidence>
<evidence type="ECO:0000256" key="13">
    <source>
        <dbReference type="HAMAP-Rule" id="MF_00281"/>
    </source>
</evidence>
<comment type="similarity">
    <text evidence="2 13">Belongs to the class-II aminoacyl-tRNA synthetase family. Phe-tRNA synthetase alpha subunit type 1 subfamily.</text>
</comment>
<dbReference type="GO" id="GO:0004826">
    <property type="term" value="F:phenylalanine-tRNA ligase activity"/>
    <property type="evidence" value="ECO:0007669"/>
    <property type="project" value="UniProtKB-UniRule"/>
</dbReference>
<keyword evidence="9 13" id="KW-0460">Magnesium</keyword>
<dbReference type="NCBIfam" id="TIGR00468">
    <property type="entry name" value="pheS"/>
    <property type="match status" value="1"/>
</dbReference>
<protein>
    <recommendedName>
        <fullName evidence="13">Phenylalanine--tRNA ligase alpha subunit</fullName>
        <ecNumber evidence="13">6.1.1.20</ecNumber>
    </recommendedName>
    <alternativeName>
        <fullName evidence="13">Phenylalanyl-tRNA synthetase alpha subunit</fullName>
        <shortName evidence="13">PheRS</shortName>
    </alternativeName>
</protein>
<sequence>MSNAADLTADLNTLVADAAERLADASDFEGLAALDAEFLGKKSAVTAAKKQLGGLDPDDRKAAGQAINAARTSLETAIAEARERLAAGARAAQYEAEQLDLSEKLGEIRRGSLHLNTQARDRLEDVFVGMGFTIAEGPEVETAWYNFEALNIPEWHPARGSFDTIFVNLGEPEEVMLRSHTSPVQIRTMENQEPPIYIVAPGRTFRTDTADATHLPAFNQIEGLVVDRGITLGDLSGTMDEFVRAFFGGEVKTRLRPSYFPFTEPSAEFDISRPDGSWLELGGCGMVHPNVLRNCGIDPEEWQGFAFGFGIDRLAVMRYALDDIRELVNNDVRFLRQF</sequence>
<dbReference type="SUPFAM" id="SSF55681">
    <property type="entry name" value="Class II aaRS and biotin synthetases"/>
    <property type="match status" value="1"/>
</dbReference>
<comment type="cofactor">
    <cofactor evidence="13">
        <name>Mg(2+)</name>
        <dbReference type="ChEBI" id="CHEBI:18420"/>
    </cofactor>
    <text evidence="13">Binds 2 magnesium ions per tetramer.</text>
</comment>
<evidence type="ECO:0000256" key="9">
    <source>
        <dbReference type="ARBA" id="ARBA00022842"/>
    </source>
</evidence>
<dbReference type="InterPro" id="IPR004188">
    <property type="entry name" value="Phe-tRNA_ligase_II_N"/>
</dbReference>
<dbReference type="InterPro" id="IPR010978">
    <property type="entry name" value="tRNA-bd_arm"/>
</dbReference>
<gene>
    <name evidence="13" type="primary">pheS</name>
</gene>
<evidence type="ECO:0000256" key="1">
    <source>
        <dbReference type="ARBA" id="ARBA00004496"/>
    </source>
</evidence>
<dbReference type="EC" id="6.1.1.20" evidence="13"/>
<evidence type="ECO:0000256" key="8">
    <source>
        <dbReference type="ARBA" id="ARBA00022840"/>
    </source>
</evidence>
<dbReference type="GO" id="GO:0006432">
    <property type="term" value="P:phenylalanyl-tRNA aminoacylation"/>
    <property type="evidence" value="ECO:0007669"/>
    <property type="project" value="UniProtKB-UniRule"/>
</dbReference>
<dbReference type="InterPro" id="IPR002319">
    <property type="entry name" value="Phenylalanyl-tRNA_Synthase"/>
</dbReference>
<keyword evidence="11 13" id="KW-0030">Aminoacyl-tRNA synthetase</keyword>
<evidence type="ECO:0000256" key="2">
    <source>
        <dbReference type="ARBA" id="ARBA00010207"/>
    </source>
</evidence>
<dbReference type="InterPro" id="IPR006195">
    <property type="entry name" value="aa-tRNA-synth_II"/>
</dbReference>
<dbReference type="GO" id="GO:0000049">
    <property type="term" value="F:tRNA binding"/>
    <property type="evidence" value="ECO:0007669"/>
    <property type="project" value="InterPro"/>
</dbReference>
<evidence type="ECO:0000256" key="12">
    <source>
        <dbReference type="ARBA" id="ARBA00049255"/>
    </source>
</evidence>
<dbReference type="GO" id="GO:0005737">
    <property type="term" value="C:cytoplasm"/>
    <property type="evidence" value="ECO:0007669"/>
    <property type="project" value="UniProtKB-SubCell"/>
</dbReference>
<evidence type="ECO:0000256" key="7">
    <source>
        <dbReference type="ARBA" id="ARBA00022741"/>
    </source>
</evidence>
<dbReference type="SUPFAM" id="SSF46589">
    <property type="entry name" value="tRNA-binding arm"/>
    <property type="match status" value="1"/>
</dbReference>
<evidence type="ECO:0000259" key="14">
    <source>
        <dbReference type="PROSITE" id="PS50862"/>
    </source>
</evidence>
<keyword evidence="4 13" id="KW-0963">Cytoplasm</keyword>
<dbReference type="PANTHER" id="PTHR11538:SF41">
    <property type="entry name" value="PHENYLALANINE--TRNA LIGASE, MITOCHONDRIAL"/>
    <property type="match status" value="1"/>
</dbReference>
<keyword evidence="8 13" id="KW-0067">ATP-binding</keyword>
<keyword evidence="7 13" id="KW-0547">Nucleotide-binding</keyword>
<evidence type="ECO:0000256" key="11">
    <source>
        <dbReference type="ARBA" id="ARBA00023146"/>
    </source>
</evidence>
<proteinExistence type="inferred from homology"/>
<keyword evidence="6 13" id="KW-0479">Metal-binding</keyword>
<feature type="binding site" evidence="13">
    <location>
        <position position="264"/>
    </location>
    <ligand>
        <name>Mg(2+)</name>
        <dbReference type="ChEBI" id="CHEBI:18420"/>
        <note>shared with beta subunit</note>
    </ligand>
</feature>
<reference evidence="15" key="1">
    <citation type="journal article" date="2011" name="Environ. Microbiol.">
        <title>Time-series analyses of Monterey Bay coastal microbial picoplankton using a 'genome proxy' microarray.</title>
        <authorList>
            <person name="Rich V.I."/>
            <person name="Pham V.D."/>
            <person name="Eppley J."/>
            <person name="Shi Y."/>
            <person name="DeLong E.F."/>
        </authorList>
    </citation>
    <scope>NUCLEOTIDE SEQUENCE</scope>
</reference>
<dbReference type="GO" id="GO:0000287">
    <property type="term" value="F:magnesium ion binding"/>
    <property type="evidence" value="ECO:0007669"/>
    <property type="project" value="UniProtKB-UniRule"/>
</dbReference>
<dbReference type="GO" id="GO:0005524">
    <property type="term" value="F:ATP binding"/>
    <property type="evidence" value="ECO:0007669"/>
    <property type="project" value="UniProtKB-UniRule"/>
</dbReference>
<keyword evidence="5 13" id="KW-0436">Ligase</keyword>
<dbReference type="HAMAP" id="MF_00281">
    <property type="entry name" value="Phe_tRNA_synth_alpha1"/>
    <property type="match status" value="1"/>
</dbReference>
<evidence type="ECO:0000256" key="6">
    <source>
        <dbReference type="ARBA" id="ARBA00022723"/>
    </source>
</evidence>
<dbReference type="InterPro" id="IPR045864">
    <property type="entry name" value="aa-tRNA-synth_II/BPL/LPL"/>
</dbReference>
<evidence type="ECO:0000313" key="15">
    <source>
        <dbReference type="EMBL" id="ADI17303.1"/>
    </source>
</evidence>
<dbReference type="InterPro" id="IPR004529">
    <property type="entry name" value="Phe-tRNA-synth_IIc_asu"/>
</dbReference>
<dbReference type="PANTHER" id="PTHR11538">
    <property type="entry name" value="PHENYLALANYL-TRNA SYNTHETASE"/>
    <property type="match status" value="1"/>
</dbReference>
<comment type="subcellular location">
    <subcellularLocation>
        <location evidence="1 13">Cytoplasm</location>
    </subcellularLocation>
</comment>
<comment type="catalytic activity">
    <reaction evidence="12 13">
        <text>tRNA(Phe) + L-phenylalanine + ATP = L-phenylalanyl-tRNA(Phe) + AMP + diphosphate + H(+)</text>
        <dbReference type="Rhea" id="RHEA:19413"/>
        <dbReference type="Rhea" id="RHEA-COMP:9668"/>
        <dbReference type="Rhea" id="RHEA-COMP:9699"/>
        <dbReference type="ChEBI" id="CHEBI:15378"/>
        <dbReference type="ChEBI" id="CHEBI:30616"/>
        <dbReference type="ChEBI" id="CHEBI:33019"/>
        <dbReference type="ChEBI" id="CHEBI:58095"/>
        <dbReference type="ChEBI" id="CHEBI:78442"/>
        <dbReference type="ChEBI" id="CHEBI:78531"/>
        <dbReference type="ChEBI" id="CHEBI:456215"/>
        <dbReference type="EC" id="6.1.1.20"/>
    </reaction>
</comment>
<dbReference type="AlphaFoldDB" id="E0XSB2"/>
<evidence type="ECO:0000256" key="5">
    <source>
        <dbReference type="ARBA" id="ARBA00022598"/>
    </source>
</evidence>
<dbReference type="PROSITE" id="PS50862">
    <property type="entry name" value="AA_TRNA_LIGASE_II"/>
    <property type="match status" value="1"/>
</dbReference>
<feature type="domain" description="Aminoacyl-transfer RNA synthetases class-II family profile" evidence="14">
    <location>
        <begin position="119"/>
        <end position="337"/>
    </location>
</feature>
<dbReference type="CDD" id="cd00496">
    <property type="entry name" value="PheRS_alpha_core"/>
    <property type="match status" value="1"/>
</dbReference>